<accession>A0A371P9X4</accession>
<evidence type="ECO:0000259" key="2">
    <source>
        <dbReference type="Pfam" id="PF14206"/>
    </source>
</evidence>
<evidence type="ECO:0000313" key="3">
    <source>
        <dbReference type="EMBL" id="REK72739.1"/>
    </source>
</evidence>
<dbReference type="Pfam" id="PF14206">
    <property type="entry name" value="Cys_rich_CPCC"/>
    <property type="match status" value="1"/>
</dbReference>
<feature type="region of interest" description="Disordered" evidence="1">
    <location>
        <begin position="66"/>
        <end position="90"/>
    </location>
</feature>
<evidence type="ECO:0000313" key="4">
    <source>
        <dbReference type="Proteomes" id="UP000265581"/>
    </source>
</evidence>
<dbReference type="EMBL" id="QUBR01000001">
    <property type="protein sequence ID" value="REK72739.1"/>
    <property type="molecule type" value="Genomic_DNA"/>
</dbReference>
<dbReference type="Proteomes" id="UP000265581">
    <property type="component" value="Unassembled WGS sequence"/>
</dbReference>
<organism evidence="3 4">
    <name type="scientific">Aeromicrobium endophyticum</name>
    <dbReference type="NCBI Taxonomy" id="2292704"/>
    <lineage>
        <taxon>Bacteria</taxon>
        <taxon>Bacillati</taxon>
        <taxon>Actinomycetota</taxon>
        <taxon>Actinomycetes</taxon>
        <taxon>Propionibacteriales</taxon>
        <taxon>Nocardioidaceae</taxon>
        <taxon>Aeromicrobium</taxon>
    </lineage>
</organism>
<sequence>MVGYKGWGDRIVSMHPCPCCGYRTLPGRRDYDLCPVCCWEDEGLEPWEFSGPNGQTLVHAQHAYLSDDRPYNQREGNVRAPRKQEARDPDWQPFERTPELVARADEADAEFEREYEADRRRVAEEIAADPKGPMKEYNAAVAALQARASDLPYREVKGQLRHISNTHGVPWSAAHLELQSRLMTNENYYRGHLLRTLSWMVRYSQPRTCRQRWHEVRTGTIHFGFAR</sequence>
<gene>
    <name evidence="3" type="ORF">DX116_03815</name>
</gene>
<feature type="domain" description="Cysteine-rich CPCC" evidence="2">
    <location>
        <begin position="16"/>
        <end position="84"/>
    </location>
</feature>
<evidence type="ECO:0000256" key="1">
    <source>
        <dbReference type="SAM" id="MobiDB-lite"/>
    </source>
</evidence>
<reference evidence="3 4" key="1">
    <citation type="submission" date="2018-08" db="EMBL/GenBank/DDBJ databases">
        <title>Aeromicrobium sp. M2KJ-4, whole genome shotgun sequence.</title>
        <authorList>
            <person name="Tuo L."/>
        </authorList>
    </citation>
    <scope>NUCLEOTIDE SEQUENCE [LARGE SCALE GENOMIC DNA]</scope>
    <source>
        <strain evidence="3 4">M2KJ-4</strain>
    </source>
</reference>
<proteinExistence type="predicted"/>
<comment type="caution">
    <text evidence="3">The sequence shown here is derived from an EMBL/GenBank/DDBJ whole genome shotgun (WGS) entry which is preliminary data.</text>
</comment>
<protein>
    <recommendedName>
        <fullName evidence="2">Cysteine-rich CPCC domain-containing protein</fullName>
    </recommendedName>
</protein>
<dbReference type="RefSeq" id="WP_147393562.1">
    <property type="nucleotide sequence ID" value="NZ_JBHSOI010000001.1"/>
</dbReference>
<dbReference type="OrthoDB" id="1456570at2"/>
<dbReference type="InterPro" id="IPR025983">
    <property type="entry name" value="Cys_rich_CPCC"/>
</dbReference>
<name>A0A371P9X4_9ACTN</name>
<dbReference type="AlphaFoldDB" id="A0A371P9X4"/>
<keyword evidence="4" id="KW-1185">Reference proteome</keyword>